<accession>A0A3D9KZL5</accession>
<keyword evidence="1" id="KW-0732">Signal</keyword>
<feature type="signal peptide" evidence="1">
    <location>
        <begin position="1"/>
        <end position="16"/>
    </location>
</feature>
<dbReference type="EMBL" id="QREG01000023">
    <property type="protein sequence ID" value="RED93854.1"/>
    <property type="molecule type" value="Genomic_DNA"/>
</dbReference>
<sequence length="84" mass="9561">MSLLFLCLIHPIPLVASISFLNSNKHLKNSTGLIRKKSRTVRRCDSSPVHTAIKEFLKMGLQPEHLNFATCLLSIHFLQNLQIH</sequence>
<keyword evidence="3" id="KW-1185">Reference proteome</keyword>
<evidence type="ECO:0000256" key="1">
    <source>
        <dbReference type="SAM" id="SignalP"/>
    </source>
</evidence>
<organism evidence="2 3">
    <name type="scientific">Marinoscillum furvescens DSM 4134</name>
    <dbReference type="NCBI Taxonomy" id="1122208"/>
    <lineage>
        <taxon>Bacteria</taxon>
        <taxon>Pseudomonadati</taxon>
        <taxon>Bacteroidota</taxon>
        <taxon>Cytophagia</taxon>
        <taxon>Cytophagales</taxon>
        <taxon>Reichenbachiellaceae</taxon>
        <taxon>Marinoscillum</taxon>
    </lineage>
</organism>
<evidence type="ECO:0000313" key="3">
    <source>
        <dbReference type="Proteomes" id="UP000256779"/>
    </source>
</evidence>
<reference evidence="2 3" key="1">
    <citation type="submission" date="2018-07" db="EMBL/GenBank/DDBJ databases">
        <title>Genomic Encyclopedia of Type Strains, Phase IV (KMG-IV): sequencing the most valuable type-strain genomes for metagenomic binning, comparative biology and taxonomic classification.</title>
        <authorList>
            <person name="Goeker M."/>
        </authorList>
    </citation>
    <scope>NUCLEOTIDE SEQUENCE [LARGE SCALE GENOMIC DNA]</scope>
    <source>
        <strain evidence="2 3">DSM 4134</strain>
    </source>
</reference>
<feature type="chain" id="PRO_5017803240" description="Secreted protein" evidence="1">
    <location>
        <begin position="17"/>
        <end position="84"/>
    </location>
</feature>
<evidence type="ECO:0000313" key="2">
    <source>
        <dbReference type="EMBL" id="RED93854.1"/>
    </source>
</evidence>
<name>A0A3D9KZL5_MARFU</name>
<gene>
    <name evidence="2" type="ORF">C7460_12332</name>
</gene>
<dbReference type="AlphaFoldDB" id="A0A3D9KZL5"/>
<protein>
    <recommendedName>
        <fullName evidence="4">Secreted protein</fullName>
    </recommendedName>
</protein>
<dbReference type="Proteomes" id="UP000256779">
    <property type="component" value="Unassembled WGS sequence"/>
</dbReference>
<comment type="caution">
    <text evidence="2">The sequence shown here is derived from an EMBL/GenBank/DDBJ whole genome shotgun (WGS) entry which is preliminary data.</text>
</comment>
<proteinExistence type="predicted"/>
<evidence type="ECO:0008006" key="4">
    <source>
        <dbReference type="Google" id="ProtNLM"/>
    </source>
</evidence>